<evidence type="ECO:0000313" key="3">
    <source>
        <dbReference type="Proteomes" id="UP000005233"/>
    </source>
</evidence>
<dbReference type="EMBL" id="CP003243">
    <property type="protein sequence ID" value="AFC99902.1"/>
    <property type="molecule type" value="Genomic_DNA"/>
</dbReference>
<dbReference type="RefSeq" id="WP_014405740.1">
    <property type="nucleotide sequence ID" value="NC_017034.1"/>
</dbReference>
<dbReference type="SUPFAM" id="SSF56112">
    <property type="entry name" value="Protein kinase-like (PK-like)"/>
    <property type="match status" value="1"/>
</dbReference>
<dbReference type="InterPro" id="IPR002575">
    <property type="entry name" value="Aminoglycoside_PTrfase"/>
</dbReference>
<proteinExistence type="predicted"/>
<keyword evidence="3" id="KW-1185">Reference proteome</keyword>
<dbReference type="KEGG" id="mez:Mtc_1146"/>
<dbReference type="Proteomes" id="UP000005233">
    <property type="component" value="Chromosome"/>
</dbReference>
<accession>H8I7R7</accession>
<dbReference type="GeneID" id="11971273"/>
<dbReference type="eggNOG" id="arCOG03591">
    <property type="taxonomic scope" value="Archaea"/>
</dbReference>
<organism evidence="2 3">
    <name type="scientific">Methanocella conradii (strain DSM 24694 / JCM 17849 / CGMCC 1.5162 / HZ254)</name>
    <dbReference type="NCBI Taxonomy" id="1041930"/>
    <lineage>
        <taxon>Archaea</taxon>
        <taxon>Methanobacteriati</taxon>
        <taxon>Methanobacteriota</taxon>
        <taxon>Stenosarchaea group</taxon>
        <taxon>Methanomicrobia</taxon>
        <taxon>Methanocellales</taxon>
        <taxon>Methanocellaceae</taxon>
        <taxon>Methanocella</taxon>
    </lineage>
</organism>
<protein>
    <submittedName>
        <fullName evidence="2">Aminoglycoside phosphotransferase</fullName>
    </submittedName>
</protein>
<dbReference type="STRING" id="1041930.Mtc_1146"/>
<feature type="domain" description="Aminoglycoside phosphotransferase" evidence="1">
    <location>
        <begin position="41"/>
        <end position="248"/>
    </location>
</feature>
<name>H8I7R7_METCZ</name>
<sequence>MTRIKGDISKRSRLYKFLKERELWKATGIASHPELYVTRLGGSHEVYLVYDGRSHKKFILKSFLDDGHEKASRYMEKEYERLKQADRLINHHSWVHVARPLYKSRDGGFFVEQYAHGTVLGHYMKEAMSRWKDGALYEKLTMLAGFLALLHKSSKKPWRVDPSSIEGEVARHACQASREGAMTPGELHAMKHLIEKACFYGFFGDEKRSLVHGDVNPSNFLYNSGRLYVIDMERAAYKDPAYDLGTMAGELFHYAMYYSGDPYSADPFIGHLYWTYAGNFRDQLGTFIRLTKRNPLYMANSLLRIARQPYFSQPYKRRLAFHAKECLKSLKRFKR</sequence>
<gene>
    <name evidence="2" type="ordered locus">Mtc_1146</name>
</gene>
<evidence type="ECO:0000313" key="2">
    <source>
        <dbReference type="EMBL" id="AFC99902.1"/>
    </source>
</evidence>
<dbReference type="Pfam" id="PF01636">
    <property type="entry name" value="APH"/>
    <property type="match status" value="1"/>
</dbReference>
<dbReference type="AlphaFoldDB" id="H8I7R7"/>
<dbReference type="Gene3D" id="3.90.1200.10">
    <property type="match status" value="1"/>
</dbReference>
<reference evidence="2 3" key="1">
    <citation type="journal article" date="2012" name="J. Bacteriol.">
        <title>Complete genome sequence of a thermophilic methanogen, Methanocella conradii HZ254, isolated from Chinese rice field soil.</title>
        <authorList>
            <person name="Lu Z."/>
            <person name="Lu Y."/>
        </authorList>
    </citation>
    <scope>NUCLEOTIDE SEQUENCE [LARGE SCALE GENOMIC DNA]</scope>
    <source>
        <strain evidence="3">DSM 24694 / JCM 17849 / CGMCC 1.5162 / HZ254</strain>
    </source>
</reference>
<evidence type="ECO:0000259" key="1">
    <source>
        <dbReference type="Pfam" id="PF01636"/>
    </source>
</evidence>
<dbReference type="HOGENOM" id="CLU_071272_0_0_2"/>
<dbReference type="InterPro" id="IPR011009">
    <property type="entry name" value="Kinase-like_dom_sf"/>
</dbReference>